<dbReference type="Proteomes" id="UP000253083">
    <property type="component" value="Unassembled WGS sequence"/>
</dbReference>
<dbReference type="InterPro" id="IPR036866">
    <property type="entry name" value="RibonucZ/Hydroxyglut_hydro"/>
</dbReference>
<gene>
    <name evidence="2" type="ORF">DFR28_102439</name>
</gene>
<dbReference type="InterPro" id="IPR045761">
    <property type="entry name" value="ODP_dom"/>
</dbReference>
<sequence>MSIKLFDKDNHLNIAFTDLVNDQASVQSNQFLIANNGQAALIDPGGELTYSGLFMEMNKHVNSKELEYVLASHQDPDIVASINRWMNGTDCKLVCPEIWERFIPHFSRAGKMQDRIISIPDRGMDIPLGRTVIKAIPAHFLHSEGNFQFYDPISKVLFSGDMGANLTHDNLDMPFKSFDEAIPSMKGFHQRYMNSNTVCRYWANMVRSLDVQWMVPQHGRSFKGPKMVNAFLDWIEALPCGVDLMSQNDYRVC</sequence>
<organism evidence="2 3">
    <name type="scientific">Arenicella xantha</name>
    <dbReference type="NCBI Taxonomy" id="644221"/>
    <lineage>
        <taxon>Bacteria</taxon>
        <taxon>Pseudomonadati</taxon>
        <taxon>Pseudomonadota</taxon>
        <taxon>Gammaproteobacteria</taxon>
        <taxon>Arenicellales</taxon>
        <taxon>Arenicellaceae</taxon>
        <taxon>Arenicella</taxon>
    </lineage>
</organism>
<keyword evidence="3" id="KW-1185">Reference proteome</keyword>
<dbReference type="EMBL" id="QNRT01000002">
    <property type="protein sequence ID" value="RBP51022.1"/>
    <property type="molecule type" value="Genomic_DNA"/>
</dbReference>
<dbReference type="SUPFAM" id="SSF56281">
    <property type="entry name" value="Metallo-hydrolase/oxidoreductase"/>
    <property type="match status" value="1"/>
</dbReference>
<reference evidence="2 3" key="1">
    <citation type="submission" date="2018-06" db="EMBL/GenBank/DDBJ databases">
        <title>Genomic Encyclopedia of Type Strains, Phase IV (KMG-IV): sequencing the most valuable type-strain genomes for metagenomic binning, comparative biology and taxonomic classification.</title>
        <authorList>
            <person name="Goeker M."/>
        </authorList>
    </citation>
    <scope>NUCLEOTIDE SEQUENCE [LARGE SCALE GENOMIC DNA]</scope>
    <source>
        <strain evidence="2 3">DSM 24032</strain>
    </source>
</reference>
<dbReference type="Pfam" id="PF19583">
    <property type="entry name" value="ODP"/>
    <property type="match status" value="1"/>
</dbReference>
<dbReference type="CDD" id="cd07709">
    <property type="entry name" value="flavodiiron_proteins_MBL-fold"/>
    <property type="match status" value="1"/>
</dbReference>
<accession>A0A395JJW7</accession>
<evidence type="ECO:0000313" key="3">
    <source>
        <dbReference type="Proteomes" id="UP000253083"/>
    </source>
</evidence>
<dbReference type="InterPro" id="IPR001279">
    <property type="entry name" value="Metallo-B-lactamas"/>
</dbReference>
<protein>
    <submittedName>
        <fullName evidence="2">Metallo-beta-lactamase superfamily protein</fullName>
    </submittedName>
</protein>
<evidence type="ECO:0000313" key="2">
    <source>
        <dbReference type="EMBL" id="RBP51022.1"/>
    </source>
</evidence>
<dbReference type="Gene3D" id="3.60.15.10">
    <property type="entry name" value="Ribonuclease Z/Hydroxyacylglutathione hydrolase-like"/>
    <property type="match status" value="1"/>
</dbReference>
<name>A0A395JJW7_9GAMM</name>
<evidence type="ECO:0000259" key="1">
    <source>
        <dbReference type="SMART" id="SM00849"/>
    </source>
</evidence>
<dbReference type="PANTHER" id="PTHR43041">
    <property type="entry name" value="HYDROLASE, METALLO-BETA-LACTAMASE SUPERFAMILY"/>
    <property type="match status" value="1"/>
</dbReference>
<proteinExistence type="predicted"/>
<comment type="caution">
    <text evidence="2">The sequence shown here is derived from an EMBL/GenBank/DDBJ whole genome shotgun (WGS) entry which is preliminary data.</text>
</comment>
<dbReference type="PANTHER" id="PTHR43041:SF1">
    <property type="entry name" value="METALLO-BETA-LACTAMASE DOMAIN-CONTAINING PROTEIN"/>
    <property type="match status" value="1"/>
</dbReference>
<dbReference type="SMART" id="SM00849">
    <property type="entry name" value="Lactamase_B"/>
    <property type="match status" value="1"/>
</dbReference>
<dbReference type="InParanoid" id="A0A395JJW7"/>
<dbReference type="RefSeq" id="WP_113953826.1">
    <property type="nucleotide sequence ID" value="NZ_QNRT01000002.1"/>
</dbReference>
<dbReference type="OrthoDB" id="9812260at2"/>
<dbReference type="AlphaFoldDB" id="A0A395JJW7"/>
<feature type="domain" description="Metallo-beta-lactamase" evidence="1">
    <location>
        <begin position="27"/>
        <end position="218"/>
    </location>
</feature>